<proteinExistence type="predicted"/>
<protein>
    <submittedName>
        <fullName evidence="2">Uncharacterized protein</fullName>
    </submittedName>
</protein>
<dbReference type="AlphaFoldDB" id="A0A6J8EDK4"/>
<reference evidence="2 3" key="1">
    <citation type="submission" date="2020-06" db="EMBL/GenBank/DDBJ databases">
        <authorList>
            <person name="Li R."/>
            <person name="Bekaert M."/>
        </authorList>
    </citation>
    <scope>NUCLEOTIDE SEQUENCE [LARGE SCALE GENOMIC DNA]</scope>
    <source>
        <strain evidence="3">wild</strain>
    </source>
</reference>
<organism evidence="2 3">
    <name type="scientific">Mytilus coruscus</name>
    <name type="common">Sea mussel</name>
    <dbReference type="NCBI Taxonomy" id="42192"/>
    <lineage>
        <taxon>Eukaryota</taxon>
        <taxon>Metazoa</taxon>
        <taxon>Spiralia</taxon>
        <taxon>Lophotrochozoa</taxon>
        <taxon>Mollusca</taxon>
        <taxon>Bivalvia</taxon>
        <taxon>Autobranchia</taxon>
        <taxon>Pteriomorphia</taxon>
        <taxon>Mytilida</taxon>
        <taxon>Mytiloidea</taxon>
        <taxon>Mytilidae</taxon>
        <taxon>Mytilinae</taxon>
        <taxon>Mytilus</taxon>
    </lineage>
</organism>
<dbReference type="OrthoDB" id="10184286at2759"/>
<feature type="region of interest" description="Disordered" evidence="1">
    <location>
        <begin position="1144"/>
        <end position="1165"/>
    </location>
</feature>
<name>A0A6J8EDK4_MYTCO</name>
<dbReference type="Proteomes" id="UP000507470">
    <property type="component" value="Unassembled WGS sequence"/>
</dbReference>
<dbReference type="EMBL" id="CACVKT020008908">
    <property type="protein sequence ID" value="CAC5418317.1"/>
    <property type="molecule type" value="Genomic_DNA"/>
</dbReference>
<feature type="compositionally biased region" description="Polar residues" evidence="1">
    <location>
        <begin position="1144"/>
        <end position="1155"/>
    </location>
</feature>
<accession>A0A6J8EDK4</accession>
<sequence>MTHEGRTLLRETTRIGQYFQLSSCLLNPEDCITHLQKIIEKSQSEVSKQKLRSKLNLLCELMVVNHIPFDLAFEEYIGMLNDSSVGNMNNKRQSFVDALLSESSGIPCMIVNVENSRLLLLLEKSGSELHYRMFKALGEILNKKKEKEIDKLSQQFRYFMNLFNGQRDRAVALTMPTFDNSITSISNKLGIREDVILAIKSNVLQACQNLEKEKEKAEVEATNTWKNTVEHIESLLNKEEEYLAGKGKGNLRIDRRAELAVYGALQEQLVAHKTRTGAPFMEKRIQRREMRAIANKWLKENGQKMIKSFETVRSWGVAKNKRSMQSKQHRGRGLFSHRKPKKNFVDTHMNIHYNRAHIKNYTRFFFAEKSKQTLDGYTLRRCFDDKAYLRFGTAEGFSRPKNKPLLIEQEKLELPSYDFPEKCGYIAPGVNLIIHNMEENNVKGRDTFSVKNVTVSVTCKPKLVYSSSATDWANDAYMDRLKFLEAHNIPKSGLQETKEVLTNLIFLKDSLKQFELMNIEKDYIKCSEGGDFLEREKTRLSVLITRILHTTTKLKDSKHEQVVSLIDSCKELLYQLQHVEYKISRVNLTEQECSKMFKELHVLVELILKEVTPLAPAHRPLDFQITDAGPGVGTSERMVRNRLTESFHINDLDLLARFHYAPRDSKTHKVEQVMSCLNDALGDGRFIDIDQKSLFETYTEDEILQMKTSDFKKAQENQEVATAVSCAKTVSHRYKGTPCMFTTISSRVADKQGVYQNFYFDQKYAEKLMASSSEKAMTKCAGNYYYKFLEDQFSLHFIRYKNGVEGIRNDQNFRTPVQINRIPAPVPNYETLENDGSWHYFKLNEITEEQKLNSACMPNMFCPIVQLQKLVDAQGEPNVAVISTCDQVSVKDKNDTWEKLLSKLDEFCEKYTGLDLFAVVRRETEKLYVRKLKQSSKKLQKMNTDELFSVVTGTLKLQIKTSPPIKALPWNGTFKGNDMTNTCTVDNMLFCCHVFLTHRPDIVEKFRSSKNKIYNLLHQIHLLFKDSKFAEGKFQWKKQFPNQATTSGLIKTWNMWGGEDDFFFNKMSDTETVYTIKCSNPSCRTTVNLRRSRMVCFDVENLTFSDIPSKPLHMEMVDISPAPSGSKTLGTCMMGSKNTTQQEMLSQNSRNQFLPQPTPRAMLSM</sequence>
<evidence type="ECO:0000313" key="2">
    <source>
        <dbReference type="EMBL" id="CAC5418317.1"/>
    </source>
</evidence>
<gene>
    <name evidence="2" type="ORF">MCOR_50763</name>
</gene>
<evidence type="ECO:0000313" key="3">
    <source>
        <dbReference type="Proteomes" id="UP000507470"/>
    </source>
</evidence>
<keyword evidence="3" id="KW-1185">Reference proteome</keyword>
<evidence type="ECO:0000256" key="1">
    <source>
        <dbReference type="SAM" id="MobiDB-lite"/>
    </source>
</evidence>